<dbReference type="EC" id="1.8.4.8" evidence="2"/>
<evidence type="ECO:0000313" key="2">
    <source>
        <dbReference type="EMBL" id="ACP34720.1"/>
    </source>
</evidence>
<dbReference type="GO" id="GO:0004604">
    <property type="term" value="F:phosphoadenylyl-sulfate reductase (thioredoxin) activity"/>
    <property type="evidence" value="ECO:0007669"/>
    <property type="project" value="UniProtKB-EC"/>
</dbReference>
<dbReference type="KEGG" id="sis:LS215_0633"/>
<dbReference type="RefSeq" id="WP_012713134.1">
    <property type="nucleotide sequence ID" value="NC_012589.1"/>
</dbReference>
<dbReference type="OrthoDB" id="14887at2157"/>
<dbReference type="GeneID" id="7798800"/>
<protein>
    <submittedName>
        <fullName evidence="2">Phosphoadenosine phosphosulfate reductase</fullName>
        <ecNumber evidence="2">1.8.4.8</ecNumber>
    </submittedName>
</protein>
<dbReference type="PANTHER" id="PTHR43196:SF1">
    <property type="entry name" value="SULFATE ADENYLYLTRANSFERASE SUBUNIT 2"/>
    <property type="match status" value="1"/>
</dbReference>
<evidence type="ECO:0000313" key="3">
    <source>
        <dbReference type="Proteomes" id="UP000001747"/>
    </source>
</evidence>
<sequence length="301" mass="35074">MSSITLRGKIAEQLYEIASSTGLTPESYIVSLLQNKNKKRVEYLPLEYKAKIAELVIEAAYNTFKRVVVVWSGGKDSTLSLYFARKVSEKLGKPLEAIIIDHYMHFDETWKFIDEVKKDWNVNLIVKGNERLKGHKYGDVIKISDLSEKDRKELENVGYSKDTFLYALNNIAANHLLKTVPLKEAIEEYNIDALIVGDRWDENPARSTETFFSARENPKHFRVHPILLFTERDVWNFILTNKLPIHPLYYKGFRSIDDKYETKPTDTKPAWEQDLENTPERAGRAQDKENIMEILRRHGYM</sequence>
<dbReference type="HOGENOM" id="CLU_043026_1_0_2"/>
<name>C3MM97_SACI2</name>
<evidence type="ECO:0000259" key="1">
    <source>
        <dbReference type="Pfam" id="PF01507"/>
    </source>
</evidence>
<dbReference type="EMBL" id="CP001399">
    <property type="protein sequence ID" value="ACP34720.1"/>
    <property type="molecule type" value="Genomic_DNA"/>
</dbReference>
<dbReference type="AlphaFoldDB" id="C3MM97"/>
<dbReference type="InterPro" id="IPR014729">
    <property type="entry name" value="Rossmann-like_a/b/a_fold"/>
</dbReference>
<organism evidence="2 3">
    <name type="scientific">Saccharolobus islandicus (strain L.S.2.15 / Lassen #1)</name>
    <name type="common">Sulfolobus islandicus</name>
    <dbReference type="NCBI Taxonomy" id="429572"/>
    <lineage>
        <taxon>Archaea</taxon>
        <taxon>Thermoproteota</taxon>
        <taxon>Thermoprotei</taxon>
        <taxon>Sulfolobales</taxon>
        <taxon>Sulfolobaceae</taxon>
        <taxon>Saccharolobus</taxon>
    </lineage>
</organism>
<dbReference type="Proteomes" id="UP000001747">
    <property type="component" value="Chromosome"/>
</dbReference>
<accession>C3MM97</accession>
<feature type="domain" description="Phosphoadenosine phosphosulphate reductase" evidence="1">
    <location>
        <begin position="67"/>
        <end position="262"/>
    </location>
</feature>
<dbReference type="Pfam" id="PF01507">
    <property type="entry name" value="PAPS_reduct"/>
    <property type="match status" value="1"/>
</dbReference>
<proteinExistence type="predicted"/>
<reference evidence="2 3" key="1">
    <citation type="journal article" date="2009" name="Proc. Natl. Acad. Sci. U.S.A.">
        <title>Biogeography of the Sulfolobus islandicus pan-genome.</title>
        <authorList>
            <person name="Reno M.L."/>
            <person name="Held N.L."/>
            <person name="Fields C.J."/>
            <person name="Burke P.V."/>
            <person name="Whitaker R.J."/>
        </authorList>
    </citation>
    <scope>NUCLEOTIDE SEQUENCE [LARGE SCALE GENOMIC DNA]</scope>
    <source>
        <strain evidence="3">L.S.2.15 / Lassen #1</strain>
    </source>
</reference>
<dbReference type="PANTHER" id="PTHR43196">
    <property type="entry name" value="SULFATE ADENYLYLTRANSFERASE SUBUNIT 2"/>
    <property type="match status" value="1"/>
</dbReference>
<keyword evidence="2" id="KW-0560">Oxidoreductase</keyword>
<dbReference type="SUPFAM" id="SSF52402">
    <property type="entry name" value="Adenine nucleotide alpha hydrolases-like"/>
    <property type="match status" value="1"/>
</dbReference>
<dbReference type="Gene3D" id="3.40.50.620">
    <property type="entry name" value="HUPs"/>
    <property type="match status" value="1"/>
</dbReference>
<dbReference type="InterPro" id="IPR050128">
    <property type="entry name" value="Sulfate_adenylyltrnsfr_sub2"/>
</dbReference>
<dbReference type="InterPro" id="IPR002500">
    <property type="entry name" value="PAPS_reduct_dom"/>
</dbReference>
<gene>
    <name evidence="2" type="ordered locus">LS215_0633</name>
</gene>